<evidence type="ECO:0000256" key="2">
    <source>
        <dbReference type="ARBA" id="ARBA00022679"/>
    </source>
</evidence>
<comment type="caution">
    <text evidence="5">The sequence shown here is derived from an EMBL/GenBank/DDBJ whole genome shotgun (WGS) entry which is preliminary data.</text>
</comment>
<sequence length="240" mass="26707">MSLTNKFSEEEVNALFSRVAPKYDVMNNFVSLGVQNIWRQRFIHQLKLTPQSTCLDLCCGTADSTIALAKRVKLAVGLDFNADMLKLAQKKIKQKNLQPKIRLVQGDAMKPPFAPNTFDCITICFGLRNVPDAGKTLQAAYRLLKPGGQMAILEMSQPTQPLIKKAWRGYFKLFPYFAKLTKAHVGDYQYLSKTSQAFLTAEQLKKLLESSGFTQVKVTPLTLGVGAIHIGLKPLDAPSK</sequence>
<protein>
    <recommendedName>
        <fullName evidence="4">Demethylmenaquinone methyltransferase</fullName>
        <ecNumber evidence="4">2.1.1.163</ecNumber>
    </recommendedName>
</protein>
<accession>A0A437SVG4</accession>
<gene>
    <name evidence="5" type="primary">ubiE</name>
    <name evidence="4" type="synonym">menG</name>
    <name evidence="5" type="ORF">EJK17_04980</name>
</gene>
<dbReference type="HAMAP" id="MF_01813">
    <property type="entry name" value="MenG_UbiE_methyltr"/>
    <property type="match status" value="1"/>
</dbReference>
<feature type="binding site" evidence="4">
    <location>
        <begin position="107"/>
        <end position="108"/>
    </location>
    <ligand>
        <name>S-adenosyl-L-methionine</name>
        <dbReference type="ChEBI" id="CHEBI:59789"/>
    </ligand>
</feature>
<dbReference type="Pfam" id="PF01209">
    <property type="entry name" value="Ubie_methyltran"/>
    <property type="match status" value="1"/>
</dbReference>
<evidence type="ECO:0000256" key="1">
    <source>
        <dbReference type="ARBA" id="ARBA00022603"/>
    </source>
</evidence>
<dbReference type="UniPathway" id="UPA00079">
    <property type="reaction ID" value="UER00169"/>
</dbReference>
<evidence type="ECO:0000256" key="4">
    <source>
        <dbReference type="HAMAP-Rule" id="MF_01813"/>
    </source>
</evidence>
<keyword evidence="6" id="KW-1185">Reference proteome</keyword>
<dbReference type="InterPro" id="IPR004033">
    <property type="entry name" value="UbiE/COQ5_MeTrFase"/>
</dbReference>
<keyword evidence="2 4" id="KW-0808">Transferase</keyword>
<dbReference type="AlphaFoldDB" id="A0A437SVG4"/>
<dbReference type="PROSITE" id="PS01183">
    <property type="entry name" value="UBIE_1"/>
    <property type="match status" value="1"/>
</dbReference>
<dbReference type="NCBIfam" id="TIGR01934">
    <property type="entry name" value="MenG_MenH_UbiE"/>
    <property type="match status" value="1"/>
</dbReference>
<dbReference type="SUPFAM" id="SSF53335">
    <property type="entry name" value="S-adenosyl-L-methionine-dependent methyltransferases"/>
    <property type="match status" value="1"/>
</dbReference>
<keyword evidence="1 4" id="KW-0489">Methyltransferase</keyword>
<comment type="caution">
    <text evidence="4">Lacks conserved residue(s) required for the propagation of feature annotation.</text>
</comment>
<dbReference type="PANTHER" id="PTHR43591">
    <property type="entry name" value="METHYLTRANSFERASE"/>
    <property type="match status" value="1"/>
</dbReference>
<dbReference type="GO" id="GO:0043770">
    <property type="term" value="F:demethylmenaquinone methyltransferase activity"/>
    <property type="evidence" value="ECO:0007669"/>
    <property type="project" value="UniProtKB-UniRule"/>
</dbReference>
<comment type="function">
    <text evidence="4">Methyltransferase required for the conversion of demethylmenaquinol (DMKH2) to menaquinol (MKH2).</text>
</comment>
<evidence type="ECO:0000313" key="6">
    <source>
        <dbReference type="Proteomes" id="UP000288291"/>
    </source>
</evidence>
<comment type="catalytic activity">
    <reaction evidence="4">
        <text>a 2-demethylmenaquinol + S-adenosyl-L-methionine = a menaquinol + S-adenosyl-L-homocysteine + H(+)</text>
        <dbReference type="Rhea" id="RHEA:42640"/>
        <dbReference type="Rhea" id="RHEA-COMP:9539"/>
        <dbReference type="Rhea" id="RHEA-COMP:9563"/>
        <dbReference type="ChEBI" id="CHEBI:15378"/>
        <dbReference type="ChEBI" id="CHEBI:18151"/>
        <dbReference type="ChEBI" id="CHEBI:55437"/>
        <dbReference type="ChEBI" id="CHEBI:57856"/>
        <dbReference type="ChEBI" id="CHEBI:59789"/>
        <dbReference type="EC" id="2.1.1.163"/>
    </reaction>
</comment>
<organism evidence="5 6">
    <name type="scientific">Lactobacillus xujianguonis</name>
    <dbReference type="NCBI Taxonomy" id="2495899"/>
    <lineage>
        <taxon>Bacteria</taxon>
        <taxon>Bacillati</taxon>
        <taxon>Bacillota</taxon>
        <taxon>Bacilli</taxon>
        <taxon>Lactobacillales</taxon>
        <taxon>Lactobacillaceae</taxon>
        <taxon>Lactobacillus</taxon>
    </lineage>
</organism>
<dbReference type="CDD" id="cd02440">
    <property type="entry name" value="AdoMet_MTases"/>
    <property type="match status" value="1"/>
</dbReference>
<dbReference type="GO" id="GO:0009234">
    <property type="term" value="P:menaquinone biosynthetic process"/>
    <property type="evidence" value="ECO:0007669"/>
    <property type="project" value="UniProtKB-UniRule"/>
</dbReference>
<dbReference type="PANTHER" id="PTHR43591:SF24">
    <property type="entry name" value="2-METHOXY-6-POLYPRENYL-1,4-BENZOQUINOL METHYLASE, MITOCHONDRIAL"/>
    <property type="match status" value="1"/>
</dbReference>
<dbReference type="InterPro" id="IPR023576">
    <property type="entry name" value="UbiE/COQ5_MeTrFase_CS"/>
</dbReference>
<dbReference type="EMBL" id="RXIA01000011">
    <property type="protein sequence ID" value="RVU70913.1"/>
    <property type="molecule type" value="Genomic_DNA"/>
</dbReference>
<dbReference type="RefSeq" id="WP_103661350.1">
    <property type="nucleotide sequence ID" value="NZ_ML136879.1"/>
</dbReference>
<name>A0A437SVG4_9LACO</name>
<evidence type="ECO:0000313" key="5">
    <source>
        <dbReference type="EMBL" id="RVU70913.1"/>
    </source>
</evidence>
<dbReference type="PROSITE" id="PS51608">
    <property type="entry name" value="SAM_MT_UBIE"/>
    <property type="match status" value="1"/>
</dbReference>
<proteinExistence type="inferred from homology"/>
<keyword evidence="4" id="KW-0474">Menaquinone biosynthesis</keyword>
<dbReference type="GO" id="GO:0032259">
    <property type="term" value="P:methylation"/>
    <property type="evidence" value="ECO:0007669"/>
    <property type="project" value="UniProtKB-KW"/>
</dbReference>
<comment type="similarity">
    <text evidence="4">Belongs to the class I-like SAM-binding methyltransferase superfamily. MenG/UbiE family.</text>
</comment>
<dbReference type="Proteomes" id="UP000288291">
    <property type="component" value="Unassembled WGS sequence"/>
</dbReference>
<dbReference type="EC" id="2.1.1.163" evidence="4"/>
<feature type="binding site" evidence="4">
    <location>
        <position position="79"/>
    </location>
    <ligand>
        <name>S-adenosyl-L-methionine</name>
        <dbReference type="ChEBI" id="CHEBI:59789"/>
    </ligand>
</feature>
<evidence type="ECO:0000256" key="3">
    <source>
        <dbReference type="ARBA" id="ARBA00022691"/>
    </source>
</evidence>
<comment type="pathway">
    <text evidence="4">Quinol/quinone metabolism; menaquinone biosynthesis; menaquinol from 1,4-dihydroxy-2-naphthoate: step 2/2.</text>
</comment>
<dbReference type="NCBIfam" id="NF001244">
    <property type="entry name" value="PRK00216.1-5"/>
    <property type="match status" value="1"/>
</dbReference>
<dbReference type="Gene3D" id="3.40.50.150">
    <property type="entry name" value="Vaccinia Virus protein VP39"/>
    <property type="match status" value="1"/>
</dbReference>
<dbReference type="InterPro" id="IPR029063">
    <property type="entry name" value="SAM-dependent_MTases_sf"/>
</dbReference>
<feature type="binding site" evidence="4">
    <location>
        <position position="61"/>
    </location>
    <ligand>
        <name>S-adenosyl-L-methionine</name>
        <dbReference type="ChEBI" id="CHEBI:59789"/>
    </ligand>
</feature>
<keyword evidence="3 4" id="KW-0949">S-adenosyl-L-methionine</keyword>
<reference evidence="5 6" key="1">
    <citation type="submission" date="2018-12" db="EMBL/GenBank/DDBJ databases">
        <authorList>
            <person name="Meng J."/>
        </authorList>
    </citation>
    <scope>NUCLEOTIDE SEQUENCE [LARGE SCALE GENOMIC DNA]</scope>
    <source>
        <strain evidence="5 6">HT111-2</strain>
    </source>
</reference>